<dbReference type="OrthoDB" id="265489at2759"/>
<comment type="caution">
    <text evidence="2">The sequence shown here is derived from an EMBL/GenBank/DDBJ whole genome shotgun (WGS) entry which is preliminary data.</text>
</comment>
<evidence type="ECO:0000256" key="1">
    <source>
        <dbReference type="SAM" id="MobiDB-lite"/>
    </source>
</evidence>
<accession>A0A836HJI3</accession>
<dbReference type="GeneID" id="94175590"/>
<keyword evidence="3" id="KW-1185">Reference proteome</keyword>
<dbReference type="EMBL" id="JAFHKP010000001">
    <property type="protein sequence ID" value="KAG5487367.1"/>
    <property type="molecule type" value="Genomic_DNA"/>
</dbReference>
<sequence>MGNCCGSASAACTVAQDSSDFSLPPPPPHRRWSDSTSSATEKEKATLKKRGRLASTSLTVSAVLALREDGDVGSSSFHSTVDDAAASAVRRTHSNVVALAAPMHTPAVPVTAKPPHGANGSAPGLPMADLFHISASSLSALLTNGDMNDNAEGGVCTFGDGEGQSSVVEVSPPTQSVRGDAHTCSEMDMASEWDPPSFERIGWRPERRGRCGLDRIRLCHLIISESEERALLAAIYTHERQRLLLQFAQEWFIAVHISMWRGYESKWIAQCICCIMAVERVTREEVERMWLTERATLMHRVKPFWAPPLSARELTITDTAVSYGVKRERSLPPVSNSITAADLTSSEEAADDDTSNMCSPSIRAFSTLALSTLSKLPHKQQLSALSVSRLATAGKSKVPCSVSRGSARRALSSMSSSALPLYSPLQLKRLTPAQQVLHDKLAQGRYIAATGAHA</sequence>
<dbReference type="Proteomes" id="UP000674179">
    <property type="component" value="Chromosome 1"/>
</dbReference>
<dbReference type="KEGG" id="lenr:94175590"/>
<feature type="region of interest" description="Disordered" evidence="1">
    <location>
        <begin position="16"/>
        <end position="50"/>
    </location>
</feature>
<protein>
    <submittedName>
        <fullName evidence="2">Uncharacterized protein</fullName>
    </submittedName>
</protein>
<reference evidence="2 3" key="1">
    <citation type="submission" date="2021-02" db="EMBL/GenBank/DDBJ databases">
        <title>Leishmania (Mundinia) enrietti genome sequencing and assembly.</title>
        <authorList>
            <person name="Almutairi H."/>
            <person name="Gatherer D."/>
        </authorList>
    </citation>
    <scope>NUCLEOTIDE SEQUENCE [LARGE SCALE GENOMIC DNA]</scope>
    <source>
        <strain evidence="2">CUR178</strain>
    </source>
</reference>
<organism evidence="2 3">
    <name type="scientific">Leishmania enriettii</name>
    <dbReference type="NCBI Taxonomy" id="5663"/>
    <lineage>
        <taxon>Eukaryota</taxon>
        <taxon>Discoba</taxon>
        <taxon>Euglenozoa</taxon>
        <taxon>Kinetoplastea</taxon>
        <taxon>Metakinetoplastina</taxon>
        <taxon>Trypanosomatida</taxon>
        <taxon>Trypanosomatidae</taxon>
        <taxon>Leishmaniinae</taxon>
        <taxon>Leishmania</taxon>
    </lineage>
</organism>
<dbReference type="RefSeq" id="XP_067696183.1">
    <property type="nucleotide sequence ID" value="XM_067840080.1"/>
</dbReference>
<name>A0A836HJI3_LEIEN</name>
<evidence type="ECO:0000313" key="3">
    <source>
        <dbReference type="Proteomes" id="UP000674179"/>
    </source>
</evidence>
<evidence type="ECO:0000313" key="2">
    <source>
        <dbReference type="EMBL" id="KAG5487367.1"/>
    </source>
</evidence>
<dbReference type="AlphaFoldDB" id="A0A836HJI3"/>
<proteinExistence type="predicted"/>
<gene>
    <name evidence="2" type="ORF">CUR178_08453</name>
</gene>